<organism evidence="2 3">
    <name type="scientific">Mycena metata</name>
    <dbReference type="NCBI Taxonomy" id="1033252"/>
    <lineage>
        <taxon>Eukaryota</taxon>
        <taxon>Fungi</taxon>
        <taxon>Dikarya</taxon>
        <taxon>Basidiomycota</taxon>
        <taxon>Agaricomycotina</taxon>
        <taxon>Agaricomycetes</taxon>
        <taxon>Agaricomycetidae</taxon>
        <taxon>Agaricales</taxon>
        <taxon>Marasmiineae</taxon>
        <taxon>Mycenaceae</taxon>
        <taxon>Mycena</taxon>
    </lineage>
</organism>
<reference evidence="2" key="1">
    <citation type="submission" date="2023-03" db="EMBL/GenBank/DDBJ databases">
        <title>Massive genome expansion in bonnet fungi (Mycena s.s.) driven by repeated elements and novel gene families across ecological guilds.</title>
        <authorList>
            <consortium name="Lawrence Berkeley National Laboratory"/>
            <person name="Harder C.B."/>
            <person name="Miyauchi S."/>
            <person name="Viragh M."/>
            <person name="Kuo A."/>
            <person name="Thoen E."/>
            <person name="Andreopoulos B."/>
            <person name="Lu D."/>
            <person name="Skrede I."/>
            <person name="Drula E."/>
            <person name="Henrissat B."/>
            <person name="Morin E."/>
            <person name="Kohler A."/>
            <person name="Barry K."/>
            <person name="LaButti K."/>
            <person name="Morin E."/>
            <person name="Salamov A."/>
            <person name="Lipzen A."/>
            <person name="Mereny Z."/>
            <person name="Hegedus B."/>
            <person name="Baldrian P."/>
            <person name="Stursova M."/>
            <person name="Weitz H."/>
            <person name="Taylor A."/>
            <person name="Grigoriev I.V."/>
            <person name="Nagy L.G."/>
            <person name="Martin F."/>
            <person name="Kauserud H."/>
        </authorList>
    </citation>
    <scope>NUCLEOTIDE SEQUENCE</scope>
    <source>
        <strain evidence="2">CBHHK182m</strain>
    </source>
</reference>
<dbReference type="EMBL" id="JARKIB010000066">
    <property type="protein sequence ID" value="KAJ7750319.1"/>
    <property type="molecule type" value="Genomic_DNA"/>
</dbReference>
<feature type="region of interest" description="Disordered" evidence="1">
    <location>
        <begin position="218"/>
        <end position="296"/>
    </location>
</feature>
<evidence type="ECO:0000313" key="3">
    <source>
        <dbReference type="Proteomes" id="UP001215598"/>
    </source>
</evidence>
<feature type="compositionally biased region" description="Low complexity" evidence="1">
    <location>
        <begin position="222"/>
        <end position="247"/>
    </location>
</feature>
<accession>A0AAD7N8D1</accession>
<comment type="caution">
    <text evidence="2">The sequence shown here is derived from an EMBL/GenBank/DDBJ whole genome shotgun (WGS) entry which is preliminary data.</text>
</comment>
<name>A0AAD7N8D1_9AGAR</name>
<keyword evidence="3" id="KW-1185">Reference proteome</keyword>
<protein>
    <submittedName>
        <fullName evidence="2">Uncharacterized protein</fullName>
    </submittedName>
</protein>
<proteinExistence type="predicted"/>
<evidence type="ECO:0000256" key="1">
    <source>
        <dbReference type="SAM" id="MobiDB-lite"/>
    </source>
</evidence>
<gene>
    <name evidence="2" type="ORF">B0H16DRAFT_858873</name>
</gene>
<dbReference type="AlphaFoldDB" id="A0AAD7N8D1"/>
<evidence type="ECO:0000313" key="2">
    <source>
        <dbReference type="EMBL" id="KAJ7750319.1"/>
    </source>
</evidence>
<dbReference type="Proteomes" id="UP001215598">
    <property type="component" value="Unassembled WGS sequence"/>
</dbReference>
<sequence>MSGARVLRLPELLSCMTPSRLFFPCRLSCKPVPNPVHSVSALENATTLLCVCCLARADTLASPLGPFVLDLISIALFFGSFSSPRPRCVRPAWRTVHIYEAPGRPPDNFGRRHPIPPRIAIVYYLYVQQMSPYTCLTTPPPLDPRPALLRLLPAIDYFFFAPPRAPPWRLIIARACDALLACRPPSPPSCSLIPPRAAAGGLDAIRCGTYVPWMVDARRRTNSGTTPTPTPTRLPSMILSRPTPTDRPTIDTDTDTDTDHRPRPTSNQSQRDARPPTGWLAGTPPSCPRLPGSAARRGGGLVAAAAFVGAWLAGWSSADDASMPVCAWPTHPGAPSPACRREAAVRSTYVP</sequence>